<dbReference type="GO" id="GO:0016627">
    <property type="term" value="F:oxidoreductase activity, acting on the CH-CH group of donors"/>
    <property type="evidence" value="ECO:0007669"/>
    <property type="project" value="UniProtKB-ARBA"/>
</dbReference>
<evidence type="ECO:0000256" key="1">
    <source>
        <dbReference type="ARBA" id="ARBA00022857"/>
    </source>
</evidence>
<evidence type="ECO:0000313" key="5">
    <source>
        <dbReference type="Proteomes" id="UP001324115"/>
    </source>
</evidence>
<dbReference type="Proteomes" id="UP001324115">
    <property type="component" value="Unassembled WGS sequence"/>
</dbReference>
<dbReference type="InterPro" id="IPR055222">
    <property type="entry name" value="PRISE-like_Rossmann-fold"/>
</dbReference>
<sequence length="391" mass="45101">MSWWWARSVGAPKKKYEEDHEAPRSYQSVGLVIGVTGIVGNSLAEILPLSDTPGGPWKVYGVARRPRPNWNKNYHVEYIQCDVFDTKETQTKLSQLTDVTHIFYVTWASRPTEAQNCETNGTMFRNVLQAVIPHTPNLKHICLQTGTKHYLGPFETFGKIEHHIPPFTEDMPRLNVSSFYYTQEDILFDEVKNKDGLTWSVHRPTTIFGFSPYSLMNIIGMFCVYAAICKHEGLTLKFPGNKDAWEYYYVTSSDADLIAEQQIWAVVDPNARNEAFNCNNGDVFKWKDLWKVLAEQYGIENYGFMEGERVTLVDLMKDKSLVWDEIVRENQLQPTKLEEVGVWWFADMMLKGGDLVDSMNKSKEHGFLGFRNSKDSMITWINKMKTYKIVP</sequence>
<keyword evidence="1" id="KW-0521">NADP</keyword>
<evidence type="ECO:0000259" key="3">
    <source>
        <dbReference type="Pfam" id="PF22917"/>
    </source>
</evidence>
<dbReference type="GO" id="GO:0006629">
    <property type="term" value="P:lipid metabolic process"/>
    <property type="evidence" value="ECO:0007669"/>
    <property type="project" value="UniProtKB-ARBA"/>
</dbReference>
<dbReference type="Pfam" id="PF22917">
    <property type="entry name" value="PRISE"/>
    <property type="match status" value="1"/>
</dbReference>
<comment type="caution">
    <text evidence="4">The sequence shown here is derived from an EMBL/GenBank/DDBJ whole genome shotgun (WGS) entry which is preliminary data.</text>
</comment>
<feature type="domain" description="PRISE-like Rossmann-fold" evidence="3">
    <location>
        <begin position="88"/>
        <end position="391"/>
    </location>
</feature>
<dbReference type="SUPFAM" id="SSF51735">
    <property type="entry name" value="NAD(P)-binding Rossmann-fold domains"/>
    <property type="match status" value="1"/>
</dbReference>
<evidence type="ECO:0000256" key="2">
    <source>
        <dbReference type="ARBA" id="ARBA00023002"/>
    </source>
</evidence>
<keyword evidence="2" id="KW-0560">Oxidoreductase</keyword>
<keyword evidence="5" id="KW-1185">Reference proteome</keyword>
<accession>A0AAN7J5U3</accession>
<dbReference type="InterPro" id="IPR036291">
    <property type="entry name" value="NAD(P)-bd_dom_sf"/>
</dbReference>
<dbReference type="Gene3D" id="3.40.50.720">
    <property type="entry name" value="NAD(P)-binding Rossmann-like Domain"/>
    <property type="match status" value="1"/>
</dbReference>
<gene>
    <name evidence="4" type="ORF">RGQ29_009350</name>
</gene>
<dbReference type="AlphaFoldDB" id="A0AAN7J5U3"/>
<organism evidence="4 5">
    <name type="scientific">Quercus rubra</name>
    <name type="common">Northern red oak</name>
    <name type="synonym">Quercus borealis</name>
    <dbReference type="NCBI Taxonomy" id="3512"/>
    <lineage>
        <taxon>Eukaryota</taxon>
        <taxon>Viridiplantae</taxon>
        <taxon>Streptophyta</taxon>
        <taxon>Embryophyta</taxon>
        <taxon>Tracheophyta</taxon>
        <taxon>Spermatophyta</taxon>
        <taxon>Magnoliopsida</taxon>
        <taxon>eudicotyledons</taxon>
        <taxon>Gunneridae</taxon>
        <taxon>Pentapetalae</taxon>
        <taxon>rosids</taxon>
        <taxon>fabids</taxon>
        <taxon>Fagales</taxon>
        <taxon>Fagaceae</taxon>
        <taxon>Quercus</taxon>
    </lineage>
</organism>
<dbReference type="EMBL" id="JAXUIC010000002">
    <property type="protein sequence ID" value="KAK4599260.1"/>
    <property type="molecule type" value="Genomic_DNA"/>
</dbReference>
<evidence type="ECO:0000313" key="4">
    <source>
        <dbReference type="EMBL" id="KAK4599260.1"/>
    </source>
</evidence>
<dbReference type="CDD" id="cd08948">
    <property type="entry name" value="5beta-POR_like_SDR_a"/>
    <property type="match status" value="1"/>
</dbReference>
<dbReference type="FunFam" id="3.40.50.720:FF:000808">
    <property type="entry name" value="Iridoid synthase"/>
    <property type="match status" value="1"/>
</dbReference>
<reference evidence="4 5" key="1">
    <citation type="journal article" date="2023" name="G3 (Bethesda)">
        <title>A haplotype-resolved chromosome-scale genome for Quercus rubra L. provides insights into the genetics of adaptive traits for red oak species.</title>
        <authorList>
            <person name="Kapoor B."/>
            <person name="Jenkins J."/>
            <person name="Schmutz J."/>
            <person name="Zhebentyayeva T."/>
            <person name="Kuelheim C."/>
            <person name="Coggeshall M."/>
            <person name="Heim C."/>
            <person name="Lasky J.R."/>
            <person name="Leites L."/>
            <person name="Islam-Faridi N."/>
            <person name="Romero-Severson J."/>
            <person name="DeLeo V.L."/>
            <person name="Lucas S.M."/>
            <person name="Lazic D."/>
            <person name="Gailing O."/>
            <person name="Carlson J."/>
            <person name="Staton M."/>
        </authorList>
    </citation>
    <scope>NUCLEOTIDE SEQUENCE [LARGE SCALE GENOMIC DNA]</scope>
    <source>
        <strain evidence="4">Pseudo-F2</strain>
    </source>
</reference>
<proteinExistence type="predicted"/>
<name>A0AAN7J5U3_QUERU</name>
<protein>
    <recommendedName>
        <fullName evidence="3">PRISE-like Rossmann-fold domain-containing protein</fullName>
    </recommendedName>
</protein>
<dbReference type="PANTHER" id="PTHR32487">
    <property type="entry name" value="3-OXO-DELTA(4,5)-STEROID 5-BETA-REDUCTASE"/>
    <property type="match status" value="1"/>
</dbReference>
<dbReference type="PANTHER" id="PTHR32487:SF0">
    <property type="entry name" value="3-OXO-DELTA(4,5)-STEROID 5-BETA-REDUCTASE"/>
    <property type="match status" value="1"/>
</dbReference>